<feature type="repeat" description="ANK" evidence="3">
    <location>
        <begin position="150"/>
        <end position="182"/>
    </location>
</feature>
<evidence type="ECO:0000256" key="3">
    <source>
        <dbReference type="PROSITE-ProRule" id="PRU00023"/>
    </source>
</evidence>
<evidence type="ECO:0000256" key="2">
    <source>
        <dbReference type="ARBA" id="ARBA00023043"/>
    </source>
</evidence>
<protein>
    <submittedName>
        <fullName evidence="4">Ankyrin</fullName>
    </submittedName>
</protein>
<sequence length="276" mass="30237">MKKLYTGTAAGLEERRTFSRIYQIVCKLCPLDLESELKKSKHLIDERDTDGRTALQWAAGRGDDKAVKLLLEHRASIDTSDRIGQGPLRSSLKASGPGCLKLLIQYGADIMAVDHWEQTWLQASMYQDEPVGFSPTLIEADTDLNARDIQSNTALIEAVRMGHSNAVQMLVDHGADVSLQDQHGASHLSEAIARNSSSMVPKLLQSPAINVTTLDVKQRSILHVAAASAIILTLQVLSSFNRKASTFMLNSTTACPPSMFPRSARKNKATRKMPIA</sequence>
<comment type="caution">
    <text evidence="4">The sequence shown here is derived from an EMBL/GenBank/DDBJ whole genome shotgun (WGS) entry which is preliminary data.</text>
</comment>
<organism evidence="4 5">
    <name type="scientific">Setomelanomma holmii</name>
    <dbReference type="NCBI Taxonomy" id="210430"/>
    <lineage>
        <taxon>Eukaryota</taxon>
        <taxon>Fungi</taxon>
        <taxon>Dikarya</taxon>
        <taxon>Ascomycota</taxon>
        <taxon>Pezizomycotina</taxon>
        <taxon>Dothideomycetes</taxon>
        <taxon>Pleosporomycetidae</taxon>
        <taxon>Pleosporales</taxon>
        <taxon>Pleosporineae</taxon>
        <taxon>Phaeosphaeriaceae</taxon>
        <taxon>Setomelanomma</taxon>
    </lineage>
</organism>
<name>A0A9P4HEJ4_9PLEO</name>
<dbReference type="PROSITE" id="PS50088">
    <property type="entry name" value="ANK_REPEAT"/>
    <property type="match status" value="2"/>
</dbReference>
<dbReference type="AlphaFoldDB" id="A0A9P4HEJ4"/>
<dbReference type="EMBL" id="ML978168">
    <property type="protein sequence ID" value="KAF2033158.1"/>
    <property type="molecule type" value="Genomic_DNA"/>
</dbReference>
<keyword evidence="2 3" id="KW-0040">ANK repeat</keyword>
<gene>
    <name evidence="4" type="ORF">EK21DRAFT_59331</name>
</gene>
<reference evidence="4" key="1">
    <citation type="journal article" date="2020" name="Stud. Mycol.">
        <title>101 Dothideomycetes genomes: a test case for predicting lifestyles and emergence of pathogens.</title>
        <authorList>
            <person name="Haridas S."/>
            <person name="Albert R."/>
            <person name="Binder M."/>
            <person name="Bloem J."/>
            <person name="Labutti K."/>
            <person name="Salamov A."/>
            <person name="Andreopoulos B."/>
            <person name="Baker S."/>
            <person name="Barry K."/>
            <person name="Bills G."/>
            <person name="Bluhm B."/>
            <person name="Cannon C."/>
            <person name="Castanera R."/>
            <person name="Culley D."/>
            <person name="Daum C."/>
            <person name="Ezra D."/>
            <person name="Gonzalez J."/>
            <person name="Henrissat B."/>
            <person name="Kuo A."/>
            <person name="Liang C."/>
            <person name="Lipzen A."/>
            <person name="Lutzoni F."/>
            <person name="Magnuson J."/>
            <person name="Mondo S."/>
            <person name="Nolan M."/>
            <person name="Ohm R."/>
            <person name="Pangilinan J."/>
            <person name="Park H.-J."/>
            <person name="Ramirez L."/>
            <person name="Alfaro M."/>
            <person name="Sun H."/>
            <person name="Tritt A."/>
            <person name="Yoshinaga Y."/>
            <person name="Zwiers L.-H."/>
            <person name="Turgeon B."/>
            <person name="Goodwin S."/>
            <person name="Spatafora J."/>
            <person name="Crous P."/>
            <person name="Grigoriev I."/>
        </authorList>
    </citation>
    <scope>NUCLEOTIDE SEQUENCE</scope>
    <source>
        <strain evidence="4">CBS 110217</strain>
    </source>
</reference>
<feature type="repeat" description="ANK" evidence="3">
    <location>
        <begin position="50"/>
        <end position="82"/>
    </location>
</feature>
<dbReference type="InterPro" id="IPR002110">
    <property type="entry name" value="Ankyrin_rpt"/>
</dbReference>
<dbReference type="OrthoDB" id="5431422at2759"/>
<dbReference type="InterPro" id="IPR036770">
    <property type="entry name" value="Ankyrin_rpt-contain_sf"/>
</dbReference>
<keyword evidence="5" id="KW-1185">Reference proteome</keyword>
<proteinExistence type="predicted"/>
<accession>A0A9P4HEJ4</accession>
<evidence type="ECO:0000256" key="1">
    <source>
        <dbReference type="ARBA" id="ARBA00022737"/>
    </source>
</evidence>
<dbReference type="PANTHER" id="PTHR24171">
    <property type="entry name" value="ANKYRIN REPEAT DOMAIN-CONTAINING PROTEIN 39-RELATED"/>
    <property type="match status" value="1"/>
</dbReference>
<dbReference type="PROSITE" id="PS50297">
    <property type="entry name" value="ANK_REP_REGION"/>
    <property type="match status" value="2"/>
</dbReference>
<dbReference type="SUPFAM" id="SSF48403">
    <property type="entry name" value="Ankyrin repeat"/>
    <property type="match status" value="1"/>
</dbReference>
<evidence type="ECO:0000313" key="5">
    <source>
        <dbReference type="Proteomes" id="UP000799777"/>
    </source>
</evidence>
<dbReference type="Proteomes" id="UP000799777">
    <property type="component" value="Unassembled WGS sequence"/>
</dbReference>
<dbReference type="Gene3D" id="1.25.40.20">
    <property type="entry name" value="Ankyrin repeat-containing domain"/>
    <property type="match status" value="2"/>
</dbReference>
<dbReference type="SMART" id="SM00248">
    <property type="entry name" value="ANK"/>
    <property type="match status" value="4"/>
</dbReference>
<dbReference type="Pfam" id="PF12796">
    <property type="entry name" value="Ank_2"/>
    <property type="match status" value="2"/>
</dbReference>
<evidence type="ECO:0000313" key="4">
    <source>
        <dbReference type="EMBL" id="KAF2033158.1"/>
    </source>
</evidence>
<keyword evidence="1" id="KW-0677">Repeat</keyword>